<keyword evidence="3" id="KW-1185">Reference proteome</keyword>
<dbReference type="Proteomes" id="UP001153269">
    <property type="component" value="Unassembled WGS sequence"/>
</dbReference>
<comment type="caution">
    <text evidence="2">The sequence shown here is derived from an EMBL/GenBank/DDBJ whole genome shotgun (WGS) entry which is preliminary data.</text>
</comment>
<proteinExistence type="predicted"/>
<evidence type="ECO:0000256" key="1">
    <source>
        <dbReference type="SAM" id="MobiDB-lite"/>
    </source>
</evidence>
<gene>
    <name evidence="2" type="ORF">PLEPLA_LOCUS3128</name>
</gene>
<feature type="region of interest" description="Disordered" evidence="1">
    <location>
        <begin position="50"/>
        <end position="72"/>
    </location>
</feature>
<dbReference type="AlphaFoldDB" id="A0A9N7Y7E5"/>
<accession>A0A9N7Y7E5</accession>
<evidence type="ECO:0000313" key="2">
    <source>
        <dbReference type="EMBL" id="CAB1415412.1"/>
    </source>
</evidence>
<sequence length="116" mass="12513">MDGICHLHLSEALQLILHGALQDSSSALSCLQFEGFLQITEADQGTVPWASRPHVASRGSGTPQLSPPPSLLASRSCEIAPEQRACIRGLIMDVNAGVKIQIREVEKTRRSGNELL</sequence>
<organism evidence="2 3">
    <name type="scientific">Pleuronectes platessa</name>
    <name type="common">European plaice</name>
    <dbReference type="NCBI Taxonomy" id="8262"/>
    <lineage>
        <taxon>Eukaryota</taxon>
        <taxon>Metazoa</taxon>
        <taxon>Chordata</taxon>
        <taxon>Craniata</taxon>
        <taxon>Vertebrata</taxon>
        <taxon>Euteleostomi</taxon>
        <taxon>Actinopterygii</taxon>
        <taxon>Neopterygii</taxon>
        <taxon>Teleostei</taxon>
        <taxon>Neoteleostei</taxon>
        <taxon>Acanthomorphata</taxon>
        <taxon>Carangaria</taxon>
        <taxon>Pleuronectiformes</taxon>
        <taxon>Pleuronectoidei</taxon>
        <taxon>Pleuronectidae</taxon>
        <taxon>Pleuronectes</taxon>
    </lineage>
</organism>
<name>A0A9N7Y7E5_PLEPL</name>
<reference evidence="2" key="1">
    <citation type="submission" date="2020-03" db="EMBL/GenBank/DDBJ databases">
        <authorList>
            <person name="Weist P."/>
        </authorList>
    </citation>
    <scope>NUCLEOTIDE SEQUENCE</scope>
</reference>
<protein>
    <submittedName>
        <fullName evidence="2">Uncharacterized protein</fullName>
    </submittedName>
</protein>
<evidence type="ECO:0000313" key="3">
    <source>
        <dbReference type="Proteomes" id="UP001153269"/>
    </source>
</evidence>
<dbReference type="EMBL" id="CADEAL010000155">
    <property type="protein sequence ID" value="CAB1415412.1"/>
    <property type="molecule type" value="Genomic_DNA"/>
</dbReference>